<comment type="caution">
    <text evidence="2">The sequence shown here is derived from an EMBL/GenBank/DDBJ whole genome shotgun (WGS) entry which is preliminary data.</text>
</comment>
<feature type="compositionally biased region" description="Low complexity" evidence="1">
    <location>
        <begin position="154"/>
        <end position="170"/>
    </location>
</feature>
<protein>
    <submittedName>
        <fullName evidence="2">Uncharacterized protein</fullName>
    </submittedName>
</protein>
<reference evidence="3" key="1">
    <citation type="journal article" date="2019" name="Int. J. Syst. Evol. Microbiol.">
        <title>The Global Catalogue of Microorganisms (GCM) 10K type strain sequencing project: providing services to taxonomists for standard genome sequencing and annotation.</title>
        <authorList>
            <consortium name="The Broad Institute Genomics Platform"/>
            <consortium name="The Broad Institute Genome Sequencing Center for Infectious Disease"/>
            <person name="Wu L."/>
            <person name="Ma J."/>
        </authorList>
    </citation>
    <scope>NUCLEOTIDE SEQUENCE [LARGE SCALE GENOMIC DNA]</scope>
    <source>
        <strain evidence="3">JCM 18304</strain>
    </source>
</reference>
<feature type="compositionally biased region" description="Basic and acidic residues" evidence="1">
    <location>
        <begin position="119"/>
        <end position="153"/>
    </location>
</feature>
<proteinExistence type="predicted"/>
<feature type="compositionally biased region" description="Low complexity" evidence="1">
    <location>
        <begin position="260"/>
        <end position="281"/>
    </location>
</feature>
<name>A0ABP9SH24_9ACTN</name>
<feature type="region of interest" description="Disordered" evidence="1">
    <location>
        <begin position="258"/>
        <end position="281"/>
    </location>
</feature>
<dbReference type="Proteomes" id="UP001501570">
    <property type="component" value="Unassembled WGS sequence"/>
</dbReference>
<feature type="region of interest" description="Disordered" evidence="1">
    <location>
        <begin position="47"/>
        <end position="175"/>
    </location>
</feature>
<evidence type="ECO:0000313" key="2">
    <source>
        <dbReference type="EMBL" id="GAA5195052.1"/>
    </source>
</evidence>
<organism evidence="2 3">
    <name type="scientific">Rugosimonospora acidiphila</name>
    <dbReference type="NCBI Taxonomy" id="556531"/>
    <lineage>
        <taxon>Bacteria</taxon>
        <taxon>Bacillati</taxon>
        <taxon>Actinomycetota</taxon>
        <taxon>Actinomycetes</taxon>
        <taxon>Micromonosporales</taxon>
        <taxon>Micromonosporaceae</taxon>
        <taxon>Rugosimonospora</taxon>
    </lineage>
</organism>
<dbReference type="InterPro" id="IPR045596">
    <property type="entry name" value="DUF6459"/>
</dbReference>
<dbReference type="EMBL" id="BAABJQ010000023">
    <property type="protein sequence ID" value="GAA5195052.1"/>
    <property type="molecule type" value="Genomic_DNA"/>
</dbReference>
<dbReference type="RefSeq" id="WP_425570979.1">
    <property type="nucleotide sequence ID" value="NZ_BAABJQ010000023.1"/>
</dbReference>
<evidence type="ECO:0000313" key="3">
    <source>
        <dbReference type="Proteomes" id="UP001501570"/>
    </source>
</evidence>
<sequence>MTTSLAVRSRPERSRKGSPPPQSGPGCAPSDKAARVAAVGAVPLVRVRPAPLCEPPYDDEAIPSEPASGAIRATTRLGGAPPGAARDTGREPGPATAGGPQPWSTKEEAAQNGATGDGIARDGTARDGTARDRIARDGTARDGAREEPGRSEPAHGAPSASQAAGAPPRTGTGGHAAHRYVSLCIEVLEGFRPIGHLRRFTAPLAFESIAGQLARPVARMGHRPGGEALAAPADRWGLAGRPPGPSAAPPRAVGTMAVQGRPGAAASPGRPGAAATSGRPAGVGADRLRLRRLRLSEPREGVVEAVAVLGRAGRAWALALRLEQRGEAWLCTHVEVV</sequence>
<gene>
    <name evidence="2" type="ORF">GCM10023322_60880</name>
</gene>
<dbReference type="Pfam" id="PF20060">
    <property type="entry name" value="DUF6459"/>
    <property type="match status" value="1"/>
</dbReference>
<feature type="region of interest" description="Disordered" evidence="1">
    <location>
        <begin position="1"/>
        <end position="32"/>
    </location>
</feature>
<evidence type="ECO:0000256" key="1">
    <source>
        <dbReference type="SAM" id="MobiDB-lite"/>
    </source>
</evidence>
<accession>A0ABP9SH24</accession>
<keyword evidence="3" id="KW-1185">Reference proteome</keyword>